<dbReference type="RefSeq" id="WP_068834365.1">
    <property type="nucleotide sequence ID" value="NZ_JBHSMX010000020.1"/>
</dbReference>
<dbReference type="Gene3D" id="3.40.190.10">
    <property type="entry name" value="Periplasmic binding protein-like II"/>
    <property type="match status" value="1"/>
</dbReference>
<dbReference type="InterPro" id="IPR005064">
    <property type="entry name" value="BUG"/>
</dbReference>
<dbReference type="EMBL" id="JBHSMX010000020">
    <property type="protein sequence ID" value="MFC5521866.1"/>
    <property type="molecule type" value="Genomic_DNA"/>
</dbReference>
<dbReference type="PANTHER" id="PTHR42928:SF5">
    <property type="entry name" value="BLR1237 PROTEIN"/>
    <property type="match status" value="1"/>
</dbReference>
<feature type="chain" id="PRO_5047421780" evidence="2">
    <location>
        <begin position="32"/>
        <end position="334"/>
    </location>
</feature>
<dbReference type="Pfam" id="PF03401">
    <property type="entry name" value="TctC"/>
    <property type="match status" value="1"/>
</dbReference>
<comment type="caution">
    <text evidence="3">The sequence shown here is derived from an EMBL/GenBank/DDBJ whole genome shotgun (WGS) entry which is preliminary data.</text>
</comment>
<evidence type="ECO:0000256" key="1">
    <source>
        <dbReference type="ARBA" id="ARBA00006987"/>
    </source>
</evidence>
<accession>A0ABW0QAJ3</accession>
<feature type="signal peptide" evidence="2">
    <location>
        <begin position="1"/>
        <end position="31"/>
    </location>
</feature>
<keyword evidence="2" id="KW-0732">Signal</keyword>
<dbReference type="PANTHER" id="PTHR42928">
    <property type="entry name" value="TRICARBOXYLATE-BINDING PROTEIN"/>
    <property type="match status" value="1"/>
</dbReference>
<reference evidence="4" key="1">
    <citation type="journal article" date="2019" name="Int. J. Syst. Evol. Microbiol.">
        <title>The Global Catalogue of Microorganisms (GCM) 10K type strain sequencing project: providing services to taxonomists for standard genome sequencing and annotation.</title>
        <authorList>
            <consortium name="The Broad Institute Genomics Platform"/>
            <consortium name="The Broad Institute Genome Sequencing Center for Infectious Disease"/>
            <person name="Wu L."/>
            <person name="Ma J."/>
        </authorList>
    </citation>
    <scope>NUCLEOTIDE SEQUENCE [LARGE SCALE GENOMIC DNA]</scope>
    <source>
        <strain evidence="4">CGMCC 4.7277</strain>
    </source>
</reference>
<proteinExistence type="inferred from homology"/>
<keyword evidence="4" id="KW-1185">Reference proteome</keyword>
<protein>
    <submittedName>
        <fullName evidence="3">Bug family tripartite tricarboxylate transporter substrate binding protein</fullName>
    </submittedName>
</protein>
<sequence length="334" mass="34671">MPTPFTLRRRSVARTLVLAAAGLLSVSAALAQSWPTAKPITLVVGYPPGGSVDLVARIVAEPLAKRLGTPVVVENVGGAGGTIGAQRVVGAAPNGYTLLLGSGSEVSIARLFNPAVKYNGETDLTAVSLIGVTPMVFVTNPKTGVKTIDEAIAKSRREPNQLSFASSGIGTPLHVSGELINLLGGSSFRHVPYRGAGQQVQDLLGGNVDFSVSVLSSALPYIESGKMVALGVTTPTRSRAAPQIPALGESPRLKGYDMNVWFGLFGPAKLPAPMVARLNKELNDVLREEAVWQKLQKAGISNEGGTPQALSAFIKAETQRVRSVGKAVSSGSAS</sequence>
<dbReference type="PIRSF" id="PIRSF017082">
    <property type="entry name" value="YflP"/>
    <property type="match status" value="1"/>
</dbReference>
<evidence type="ECO:0000313" key="4">
    <source>
        <dbReference type="Proteomes" id="UP001596084"/>
    </source>
</evidence>
<dbReference type="InterPro" id="IPR042100">
    <property type="entry name" value="Bug_dom1"/>
</dbReference>
<dbReference type="SUPFAM" id="SSF53850">
    <property type="entry name" value="Periplasmic binding protein-like II"/>
    <property type="match status" value="1"/>
</dbReference>
<dbReference type="Proteomes" id="UP001596084">
    <property type="component" value="Unassembled WGS sequence"/>
</dbReference>
<comment type="similarity">
    <text evidence="1">Belongs to the UPF0065 (bug) family.</text>
</comment>
<evidence type="ECO:0000256" key="2">
    <source>
        <dbReference type="SAM" id="SignalP"/>
    </source>
</evidence>
<dbReference type="Gene3D" id="3.40.190.150">
    <property type="entry name" value="Bordetella uptake gene, domain 1"/>
    <property type="match status" value="1"/>
</dbReference>
<organism evidence="3 4">
    <name type="scientific">Polaromonas jejuensis</name>
    <dbReference type="NCBI Taxonomy" id="457502"/>
    <lineage>
        <taxon>Bacteria</taxon>
        <taxon>Pseudomonadati</taxon>
        <taxon>Pseudomonadota</taxon>
        <taxon>Betaproteobacteria</taxon>
        <taxon>Burkholderiales</taxon>
        <taxon>Comamonadaceae</taxon>
        <taxon>Polaromonas</taxon>
    </lineage>
</organism>
<evidence type="ECO:0000313" key="3">
    <source>
        <dbReference type="EMBL" id="MFC5521866.1"/>
    </source>
</evidence>
<dbReference type="CDD" id="cd07012">
    <property type="entry name" value="PBP2_Bug_TTT"/>
    <property type="match status" value="1"/>
</dbReference>
<name>A0ABW0QAJ3_9BURK</name>
<gene>
    <name evidence="3" type="ORF">ACFPP7_13230</name>
</gene>